<keyword evidence="1" id="KW-0812">Transmembrane</keyword>
<dbReference type="AlphaFoldDB" id="A0AAD6NFA2"/>
<accession>A0AAD6NFA2</accession>
<dbReference type="PANTHER" id="PTHR39476">
    <property type="entry name" value="NADH:UBIQUINONE OXIDOREDUCTASE 6.6KD SUBUNIT"/>
    <property type="match status" value="1"/>
</dbReference>
<keyword evidence="1" id="KW-1133">Transmembrane helix</keyword>
<comment type="caution">
    <text evidence="2">The sequence shown here is derived from an EMBL/GenBank/DDBJ whole genome shotgun (WGS) entry which is preliminary data.</text>
</comment>
<evidence type="ECO:0000256" key="1">
    <source>
        <dbReference type="SAM" id="Phobius"/>
    </source>
</evidence>
<feature type="transmembrane region" description="Helical" evidence="1">
    <location>
        <begin position="37"/>
        <end position="56"/>
    </location>
</feature>
<protein>
    <recommendedName>
        <fullName evidence="4">NADH dehydrogenase [ubiquinone] 1 beta subcomplex subunit 4</fullName>
    </recommendedName>
</protein>
<gene>
    <name evidence="2" type="ORF">Dda_9167</name>
</gene>
<keyword evidence="1" id="KW-0472">Membrane</keyword>
<dbReference type="PANTHER" id="PTHR39476:SF1">
    <property type="entry name" value="NADH DEHYDROGENASE [UBIQUINONE] 1 BETA SUBCOMPLEX SUBUNIT 4"/>
    <property type="match status" value="1"/>
</dbReference>
<proteinExistence type="predicted"/>
<dbReference type="EMBL" id="JAQGDS010000015">
    <property type="protein sequence ID" value="KAJ6256075.1"/>
    <property type="molecule type" value="Genomic_DNA"/>
</dbReference>
<reference evidence="2" key="1">
    <citation type="submission" date="2023-01" db="EMBL/GenBank/DDBJ databases">
        <title>The chitinases involved in constricting ring structure development in the nematode-trapping fungus Drechslerella dactyloides.</title>
        <authorList>
            <person name="Wang R."/>
            <person name="Zhang L."/>
            <person name="Tang P."/>
            <person name="Li S."/>
            <person name="Liang L."/>
        </authorList>
    </citation>
    <scope>NUCLEOTIDE SEQUENCE</scope>
    <source>
        <strain evidence="2">YMF1.00031</strain>
    </source>
</reference>
<evidence type="ECO:0008006" key="4">
    <source>
        <dbReference type="Google" id="ProtNLM"/>
    </source>
</evidence>
<evidence type="ECO:0000313" key="2">
    <source>
        <dbReference type="EMBL" id="KAJ6256075.1"/>
    </source>
</evidence>
<evidence type="ECO:0000313" key="3">
    <source>
        <dbReference type="Proteomes" id="UP001221413"/>
    </source>
</evidence>
<keyword evidence="3" id="KW-1185">Reference proteome</keyword>
<name>A0AAD6NFA2_DREDA</name>
<dbReference type="Proteomes" id="UP001221413">
    <property type="component" value="Unassembled WGS sequence"/>
</dbReference>
<organism evidence="2 3">
    <name type="scientific">Drechslerella dactyloides</name>
    <name type="common">Nematode-trapping fungus</name>
    <name type="synonym">Arthrobotrys dactyloides</name>
    <dbReference type="NCBI Taxonomy" id="74499"/>
    <lineage>
        <taxon>Eukaryota</taxon>
        <taxon>Fungi</taxon>
        <taxon>Dikarya</taxon>
        <taxon>Ascomycota</taxon>
        <taxon>Pezizomycotina</taxon>
        <taxon>Orbiliomycetes</taxon>
        <taxon>Orbiliales</taxon>
        <taxon>Orbiliaceae</taxon>
        <taxon>Drechslerella</taxon>
    </lineage>
</organism>
<sequence length="74" mass="8570">MAGNGDHPAYDPALLKWDEMNRARPKYFRWTPHNAKFTFVMVVAIPAALVGLGYWSEGRYELRGKRRGDVIKEF</sequence>